<evidence type="ECO:0000313" key="9">
    <source>
        <dbReference type="EMBL" id="CAL5219551.1"/>
    </source>
</evidence>
<dbReference type="InterPro" id="IPR014876">
    <property type="entry name" value="DEK_C"/>
</dbReference>
<feature type="domain" description="DEK-C" evidence="8">
    <location>
        <begin position="3"/>
        <end position="57"/>
    </location>
</feature>
<name>A0ABP1FJJ8_9CHLO</name>
<dbReference type="Gene3D" id="2.30.31.10">
    <property type="entry name" value="Transcriptional Coactivator Pc4, Chain A"/>
    <property type="match status" value="2"/>
</dbReference>
<evidence type="ECO:0000256" key="1">
    <source>
        <dbReference type="ARBA" id="ARBA00004123"/>
    </source>
</evidence>
<dbReference type="Gene3D" id="1.10.10.60">
    <property type="entry name" value="Homeodomain-like"/>
    <property type="match status" value="1"/>
</dbReference>
<evidence type="ECO:0000259" key="8">
    <source>
        <dbReference type="PROSITE" id="PS51998"/>
    </source>
</evidence>
<keyword evidence="4" id="KW-0238">DNA-binding</keyword>
<dbReference type="InterPro" id="IPR045125">
    <property type="entry name" value="Sub1/Tcp4-like"/>
</dbReference>
<evidence type="ECO:0000313" key="10">
    <source>
        <dbReference type="Proteomes" id="UP001497392"/>
    </source>
</evidence>
<dbReference type="InterPro" id="IPR009044">
    <property type="entry name" value="ssDNA-bd_transcriptional_reg"/>
</dbReference>
<gene>
    <name evidence="9" type="primary">g1405</name>
    <name evidence="9" type="ORF">VP750_LOCUS1210</name>
</gene>
<protein>
    <submittedName>
        <fullName evidence="9">G1405 protein</fullName>
    </submittedName>
</protein>
<organism evidence="9 10">
    <name type="scientific">Coccomyxa viridis</name>
    <dbReference type="NCBI Taxonomy" id="1274662"/>
    <lineage>
        <taxon>Eukaryota</taxon>
        <taxon>Viridiplantae</taxon>
        <taxon>Chlorophyta</taxon>
        <taxon>core chlorophytes</taxon>
        <taxon>Trebouxiophyceae</taxon>
        <taxon>Trebouxiophyceae incertae sedis</taxon>
        <taxon>Coccomyxaceae</taxon>
        <taxon>Coccomyxa</taxon>
    </lineage>
</organism>
<dbReference type="SUPFAM" id="SSF109715">
    <property type="entry name" value="DEK C-terminal domain"/>
    <property type="match status" value="1"/>
</dbReference>
<evidence type="ECO:0000256" key="6">
    <source>
        <dbReference type="ARBA" id="ARBA00023242"/>
    </source>
</evidence>
<comment type="subcellular location">
    <subcellularLocation>
        <location evidence="1">Nucleus</location>
    </subcellularLocation>
</comment>
<accession>A0ABP1FJJ8</accession>
<feature type="compositionally biased region" description="Acidic residues" evidence="7">
    <location>
        <begin position="101"/>
        <end position="120"/>
    </location>
</feature>
<dbReference type="PROSITE" id="PS51998">
    <property type="entry name" value="DEK_C"/>
    <property type="match status" value="1"/>
</dbReference>
<evidence type="ECO:0000256" key="3">
    <source>
        <dbReference type="ARBA" id="ARBA00023015"/>
    </source>
</evidence>
<comment type="caution">
    <text evidence="9">The sequence shown here is derived from an EMBL/GenBank/DDBJ whole genome shotgun (WGS) entry which is preliminary data.</text>
</comment>
<keyword evidence="3" id="KW-0805">Transcription regulation</keyword>
<keyword evidence="6" id="KW-0539">Nucleus</keyword>
<proteinExistence type="inferred from homology"/>
<keyword evidence="10" id="KW-1185">Reference proteome</keyword>
<dbReference type="EMBL" id="CAXHTA020000002">
    <property type="protein sequence ID" value="CAL5219551.1"/>
    <property type="molecule type" value="Genomic_DNA"/>
</dbReference>
<reference evidence="9 10" key="1">
    <citation type="submission" date="2024-06" db="EMBL/GenBank/DDBJ databases">
        <authorList>
            <person name="Kraege A."/>
            <person name="Thomma B."/>
        </authorList>
    </citation>
    <scope>NUCLEOTIDE SEQUENCE [LARGE SCALE GENOMIC DNA]</scope>
</reference>
<dbReference type="Pfam" id="PF08766">
    <property type="entry name" value="DEK_C"/>
    <property type="match status" value="1"/>
</dbReference>
<dbReference type="InterPro" id="IPR003173">
    <property type="entry name" value="PC4_C"/>
</dbReference>
<dbReference type="SUPFAM" id="SSF54447">
    <property type="entry name" value="ssDNA-binding transcriptional regulator domain"/>
    <property type="match status" value="2"/>
</dbReference>
<feature type="region of interest" description="Disordered" evidence="7">
    <location>
        <begin position="55"/>
        <end position="130"/>
    </location>
</feature>
<keyword evidence="5" id="KW-0804">Transcription</keyword>
<comment type="similarity">
    <text evidence="2">Belongs to the transcriptional coactivator PC4 family.</text>
</comment>
<dbReference type="PANTHER" id="PTHR13215">
    <property type="entry name" value="RNA POLYMERASE II TRANSCRIPTIONAL COACTIVATOR"/>
    <property type="match status" value="1"/>
</dbReference>
<evidence type="ECO:0000256" key="2">
    <source>
        <dbReference type="ARBA" id="ARBA00009001"/>
    </source>
</evidence>
<evidence type="ECO:0000256" key="4">
    <source>
        <dbReference type="ARBA" id="ARBA00023125"/>
    </source>
</evidence>
<evidence type="ECO:0000256" key="7">
    <source>
        <dbReference type="SAM" id="MobiDB-lite"/>
    </source>
</evidence>
<dbReference type="Pfam" id="PF02229">
    <property type="entry name" value="PC4"/>
    <property type="match status" value="2"/>
</dbReference>
<sequence>MAEVSDEEVRQEVRRILEGADLESISERKIKDQIAEKHGDIEPFKDLIREEVESFLESIQPQEEEVEEKPARTKRKAAGNADSEPEPKAQRKAHAPGEAAAGEEELTAEDDEEEEEEDAEGSSGLPIKLSSNRRADVSEFKGKRLVNIREYYEKEGEMLPGKKGISLSPEQFNMLRESAASIQEALSAEDTDFKLSLSVKRSVRINVFKGTAMVDIREMYEKDGEERPGKKGISLNTEQWEVLKKGLNKLNSAL</sequence>
<dbReference type="Proteomes" id="UP001497392">
    <property type="component" value="Unassembled WGS sequence"/>
</dbReference>
<evidence type="ECO:0000256" key="5">
    <source>
        <dbReference type="ARBA" id="ARBA00023163"/>
    </source>
</evidence>